<evidence type="ECO:0000313" key="10">
    <source>
        <dbReference type="Proteomes" id="UP000198773"/>
    </source>
</evidence>
<dbReference type="Proteomes" id="UP000198773">
    <property type="component" value="Unassembled WGS sequence"/>
</dbReference>
<dbReference type="InterPro" id="IPR020603">
    <property type="entry name" value="MraZ_dom"/>
</dbReference>
<evidence type="ECO:0000256" key="1">
    <source>
        <dbReference type="ARBA" id="ARBA00013860"/>
    </source>
</evidence>
<keyword evidence="5 7" id="KW-0238">DNA-binding</keyword>
<dbReference type="HAMAP" id="MF_01008">
    <property type="entry name" value="MraZ"/>
    <property type="match status" value="1"/>
</dbReference>
<feature type="domain" description="SpoVT-AbrB" evidence="8">
    <location>
        <begin position="81"/>
        <end position="124"/>
    </location>
</feature>
<comment type="subunit">
    <text evidence="7">Forms oligomers.</text>
</comment>
<keyword evidence="4 7" id="KW-0805">Transcription regulation</keyword>
<keyword evidence="3" id="KW-0677">Repeat</keyword>
<dbReference type="PROSITE" id="PS51740">
    <property type="entry name" value="SPOVT_ABRB"/>
    <property type="match status" value="2"/>
</dbReference>
<dbReference type="PANTHER" id="PTHR34701:SF1">
    <property type="entry name" value="TRANSCRIPTIONAL REGULATOR MRAZ"/>
    <property type="match status" value="1"/>
</dbReference>
<evidence type="ECO:0000256" key="2">
    <source>
        <dbReference type="ARBA" id="ARBA00022490"/>
    </source>
</evidence>
<dbReference type="InterPro" id="IPR037914">
    <property type="entry name" value="SpoVT-AbrB_sf"/>
</dbReference>
<proteinExistence type="inferred from homology"/>
<dbReference type="InterPro" id="IPR038619">
    <property type="entry name" value="MraZ_sf"/>
</dbReference>
<keyword evidence="10" id="KW-1185">Reference proteome</keyword>
<organism evidence="9 10">
    <name type="scientific">Alkalimonas amylolytica</name>
    <dbReference type="NCBI Taxonomy" id="152573"/>
    <lineage>
        <taxon>Bacteria</taxon>
        <taxon>Pseudomonadati</taxon>
        <taxon>Pseudomonadota</taxon>
        <taxon>Gammaproteobacteria</taxon>
        <taxon>Alkalimonas</taxon>
    </lineage>
</organism>
<comment type="subcellular location">
    <subcellularLocation>
        <location evidence="7">Cytoplasm</location>
        <location evidence="7">Nucleoid</location>
    </subcellularLocation>
</comment>
<feature type="domain" description="SpoVT-AbrB" evidence="8">
    <location>
        <begin position="5"/>
        <end position="52"/>
    </location>
</feature>
<dbReference type="STRING" id="152573.SAMN04488051_106271"/>
<dbReference type="AlphaFoldDB" id="A0A1H4E8T8"/>
<name>A0A1H4E8T8_ALKAM</name>
<dbReference type="InterPro" id="IPR007159">
    <property type="entry name" value="SpoVT-AbrB_dom"/>
</dbReference>
<dbReference type="EMBL" id="FNRM01000006">
    <property type="protein sequence ID" value="SEA81209.1"/>
    <property type="molecule type" value="Genomic_DNA"/>
</dbReference>
<dbReference type="GO" id="GO:0000976">
    <property type="term" value="F:transcription cis-regulatory region binding"/>
    <property type="evidence" value="ECO:0007669"/>
    <property type="project" value="TreeGrafter"/>
</dbReference>
<dbReference type="Pfam" id="PF02381">
    <property type="entry name" value="MraZ"/>
    <property type="match status" value="2"/>
</dbReference>
<dbReference type="InterPro" id="IPR035642">
    <property type="entry name" value="MraZ_N"/>
</dbReference>
<comment type="similarity">
    <text evidence="7">Belongs to the MraZ family.</text>
</comment>
<evidence type="ECO:0000256" key="3">
    <source>
        <dbReference type="ARBA" id="ARBA00022737"/>
    </source>
</evidence>
<gene>
    <name evidence="7" type="primary">mraZ</name>
    <name evidence="9" type="ORF">SAMN04488051_106271</name>
</gene>
<dbReference type="GO" id="GO:2000143">
    <property type="term" value="P:negative regulation of DNA-templated transcription initiation"/>
    <property type="evidence" value="ECO:0007669"/>
    <property type="project" value="TreeGrafter"/>
</dbReference>
<protein>
    <recommendedName>
        <fullName evidence="1 7">Transcriptional regulator MraZ</fullName>
    </recommendedName>
</protein>
<dbReference type="Gene3D" id="3.40.1550.20">
    <property type="entry name" value="Transcriptional regulator MraZ domain"/>
    <property type="match status" value="1"/>
</dbReference>
<dbReference type="RefSeq" id="WP_091343630.1">
    <property type="nucleotide sequence ID" value="NZ_FNRM01000006.1"/>
</dbReference>
<dbReference type="CDD" id="cd16320">
    <property type="entry name" value="MraZ_N"/>
    <property type="match status" value="1"/>
</dbReference>
<accession>A0A1H4E8T8</accession>
<dbReference type="GO" id="GO:0009295">
    <property type="term" value="C:nucleoid"/>
    <property type="evidence" value="ECO:0007669"/>
    <property type="project" value="UniProtKB-SubCell"/>
</dbReference>
<evidence type="ECO:0000256" key="7">
    <source>
        <dbReference type="HAMAP-Rule" id="MF_01008"/>
    </source>
</evidence>
<reference evidence="9 10" key="1">
    <citation type="submission" date="2016-10" db="EMBL/GenBank/DDBJ databases">
        <authorList>
            <person name="de Groot N.N."/>
        </authorList>
    </citation>
    <scope>NUCLEOTIDE SEQUENCE [LARGE SCALE GENOMIC DNA]</scope>
    <source>
        <strain evidence="9 10">CGMCC 1.3430</strain>
    </source>
</reference>
<dbReference type="SUPFAM" id="SSF89447">
    <property type="entry name" value="AbrB/MazE/MraZ-like"/>
    <property type="match status" value="1"/>
</dbReference>
<dbReference type="InterPro" id="IPR003444">
    <property type="entry name" value="MraZ"/>
</dbReference>
<dbReference type="CDD" id="cd16321">
    <property type="entry name" value="MraZ_C"/>
    <property type="match status" value="1"/>
</dbReference>
<dbReference type="NCBIfam" id="TIGR00242">
    <property type="entry name" value="division/cell wall cluster transcriptional repressor MraZ"/>
    <property type="match status" value="1"/>
</dbReference>
<dbReference type="GO" id="GO:0003700">
    <property type="term" value="F:DNA-binding transcription factor activity"/>
    <property type="evidence" value="ECO:0007669"/>
    <property type="project" value="UniProtKB-UniRule"/>
</dbReference>
<evidence type="ECO:0000256" key="5">
    <source>
        <dbReference type="ARBA" id="ARBA00023125"/>
    </source>
</evidence>
<dbReference type="GO" id="GO:0005737">
    <property type="term" value="C:cytoplasm"/>
    <property type="evidence" value="ECO:0007669"/>
    <property type="project" value="UniProtKB-UniRule"/>
</dbReference>
<dbReference type="InterPro" id="IPR035644">
    <property type="entry name" value="MraZ_C"/>
</dbReference>
<evidence type="ECO:0000256" key="4">
    <source>
        <dbReference type="ARBA" id="ARBA00023015"/>
    </source>
</evidence>
<dbReference type="OrthoDB" id="9807753at2"/>
<sequence length="154" mass="17834">MLRGSFTLTMDTKGRIALPARYRDFLLSECSGQLICTIDHKDPCLMLYPLAEWEDIEEKLKRLSSFNAQELRLKRLLLGHASECDMDKNGRILLPAPLRSHASLEKNIRLVGQLNKFEIWDEAAWLDRVEQDMALERDMPAETELSERLQDFAL</sequence>
<keyword evidence="6 7" id="KW-0804">Transcription</keyword>
<evidence type="ECO:0000259" key="8">
    <source>
        <dbReference type="PROSITE" id="PS51740"/>
    </source>
</evidence>
<evidence type="ECO:0000256" key="6">
    <source>
        <dbReference type="ARBA" id="ARBA00023163"/>
    </source>
</evidence>
<evidence type="ECO:0000313" key="9">
    <source>
        <dbReference type="EMBL" id="SEA81209.1"/>
    </source>
</evidence>
<keyword evidence="2 7" id="KW-0963">Cytoplasm</keyword>
<dbReference type="PANTHER" id="PTHR34701">
    <property type="entry name" value="TRANSCRIPTIONAL REGULATOR MRAZ"/>
    <property type="match status" value="1"/>
</dbReference>